<dbReference type="AlphaFoldDB" id="A0A1A9WEM9"/>
<keyword evidence="1" id="KW-0472">Membrane</keyword>
<evidence type="ECO:0000256" key="1">
    <source>
        <dbReference type="SAM" id="Phobius"/>
    </source>
</evidence>
<accession>A0A1A9WEM9</accession>
<evidence type="ECO:0000313" key="2">
    <source>
        <dbReference type="EnsemblMetazoa" id="GBRI016844-PA"/>
    </source>
</evidence>
<proteinExistence type="predicted"/>
<protein>
    <submittedName>
        <fullName evidence="2">Uncharacterized protein</fullName>
    </submittedName>
</protein>
<dbReference type="VEuPathDB" id="VectorBase:GBRI016844"/>
<reference evidence="2" key="2">
    <citation type="submission" date="2020-05" db="UniProtKB">
        <authorList>
            <consortium name="EnsemblMetazoa"/>
        </authorList>
    </citation>
    <scope>IDENTIFICATION</scope>
    <source>
        <strain evidence="2">IAEA</strain>
    </source>
</reference>
<dbReference type="EnsemblMetazoa" id="GBRI016844-RA">
    <property type="protein sequence ID" value="GBRI016844-PA"/>
    <property type="gene ID" value="GBRI016844"/>
</dbReference>
<keyword evidence="1" id="KW-1133">Transmembrane helix</keyword>
<organism evidence="2 3">
    <name type="scientific">Glossina brevipalpis</name>
    <dbReference type="NCBI Taxonomy" id="37001"/>
    <lineage>
        <taxon>Eukaryota</taxon>
        <taxon>Metazoa</taxon>
        <taxon>Ecdysozoa</taxon>
        <taxon>Arthropoda</taxon>
        <taxon>Hexapoda</taxon>
        <taxon>Insecta</taxon>
        <taxon>Pterygota</taxon>
        <taxon>Neoptera</taxon>
        <taxon>Endopterygota</taxon>
        <taxon>Diptera</taxon>
        <taxon>Brachycera</taxon>
        <taxon>Muscomorpha</taxon>
        <taxon>Hippoboscoidea</taxon>
        <taxon>Glossinidae</taxon>
        <taxon>Glossina</taxon>
    </lineage>
</organism>
<dbReference type="Proteomes" id="UP000091820">
    <property type="component" value="Unassembled WGS sequence"/>
</dbReference>
<sequence length="108" mass="12190">MLTYRKRFWYIMIEVGLKFKNHQAAIVSLLSDFHGAFNEINYGSMILLGPVQYKFCYVGGPEANKQCPGCICPTHGNFDFLQFLTCVIVVAFYATCFALRAEFILSGA</sequence>
<keyword evidence="1" id="KW-0812">Transmembrane</keyword>
<reference evidence="3" key="1">
    <citation type="submission" date="2014-03" db="EMBL/GenBank/DDBJ databases">
        <authorList>
            <person name="Aksoy S."/>
            <person name="Warren W."/>
            <person name="Wilson R.K."/>
        </authorList>
    </citation>
    <scope>NUCLEOTIDE SEQUENCE [LARGE SCALE GENOMIC DNA]</scope>
    <source>
        <strain evidence="3">IAEA</strain>
    </source>
</reference>
<name>A0A1A9WEM9_9MUSC</name>
<evidence type="ECO:0000313" key="3">
    <source>
        <dbReference type="Proteomes" id="UP000091820"/>
    </source>
</evidence>
<keyword evidence="3" id="KW-1185">Reference proteome</keyword>
<feature type="transmembrane region" description="Helical" evidence="1">
    <location>
        <begin position="80"/>
        <end position="99"/>
    </location>
</feature>